<dbReference type="Pfam" id="PF09135">
    <property type="entry name" value="Alb1"/>
    <property type="match status" value="1"/>
</dbReference>
<keyword evidence="3" id="KW-0813">Transport</keyword>
<dbReference type="EMBL" id="JAAHCF010000293">
    <property type="protein sequence ID" value="KAK8145398.1"/>
    <property type="molecule type" value="Genomic_DNA"/>
</dbReference>
<feature type="region of interest" description="Disordered" evidence="7">
    <location>
        <begin position="138"/>
        <end position="207"/>
    </location>
</feature>
<dbReference type="InterPro" id="IPR053278">
    <property type="entry name" value="Pre-60S_factor_ECM1"/>
</dbReference>
<evidence type="ECO:0000313" key="9">
    <source>
        <dbReference type="Proteomes" id="UP001397290"/>
    </source>
</evidence>
<dbReference type="GO" id="GO:0000055">
    <property type="term" value="P:ribosomal large subunit export from nucleus"/>
    <property type="evidence" value="ECO:0007669"/>
    <property type="project" value="TreeGrafter"/>
</dbReference>
<evidence type="ECO:0008006" key="10">
    <source>
        <dbReference type="Google" id="ProtNLM"/>
    </source>
</evidence>
<accession>A0AAW0RTN3</accession>
<evidence type="ECO:0000313" key="8">
    <source>
        <dbReference type="EMBL" id="KAK8145398.1"/>
    </source>
</evidence>
<dbReference type="Proteomes" id="UP001397290">
    <property type="component" value="Unassembled WGS sequence"/>
</dbReference>
<keyword evidence="5" id="KW-0690">Ribosome biogenesis</keyword>
<evidence type="ECO:0000256" key="4">
    <source>
        <dbReference type="ARBA" id="ARBA00022490"/>
    </source>
</evidence>
<evidence type="ECO:0000256" key="5">
    <source>
        <dbReference type="ARBA" id="ARBA00022517"/>
    </source>
</evidence>
<comment type="subcellular location">
    <subcellularLocation>
        <location evidence="2">Cytoplasm</location>
    </subcellularLocation>
    <subcellularLocation>
        <location evidence="1">Nucleus</location>
    </subcellularLocation>
</comment>
<dbReference type="InterPro" id="IPR022784">
    <property type="entry name" value="Ribosome_bgen_Alb1"/>
</dbReference>
<sequence length="207" mass="23095">MAKTKCKSQHDSPGNPPPAIKRKPADLFLPSSPAQPSKRSRAARRATSPSIDTDKSLKTAAPPARSKPTERPSVLAVHHAAGVQKRTSQRKARVSAKARRRREKGMEMAEAVLERTSSKVKRSWDRQRTVDKRRQGWDAINKDVVEEEEEQSEAEGGGEGVVAKKTRTKKDNRKGAERDEHDGWETDENEEVKPAQTAVDDNLDEIM</sequence>
<feature type="compositionally biased region" description="Basic residues" evidence="7">
    <location>
        <begin position="87"/>
        <end position="103"/>
    </location>
</feature>
<protein>
    <recommendedName>
        <fullName evidence="10">Alb1-domain-containing protein</fullName>
    </recommendedName>
</protein>
<dbReference type="GO" id="GO:0005730">
    <property type="term" value="C:nucleolus"/>
    <property type="evidence" value="ECO:0007669"/>
    <property type="project" value="TreeGrafter"/>
</dbReference>
<evidence type="ECO:0000256" key="6">
    <source>
        <dbReference type="ARBA" id="ARBA00023242"/>
    </source>
</evidence>
<dbReference type="PANTHER" id="PTHR28280:SF1">
    <property type="entry name" value="SHUTTLING PRE-60S FACTOR ECM1"/>
    <property type="match status" value="1"/>
</dbReference>
<name>A0AAW0RTN3_9HYPO</name>
<dbReference type="PANTHER" id="PTHR28280">
    <property type="entry name" value="SHUTTLING PRE-60S FACTOR ECM1"/>
    <property type="match status" value="1"/>
</dbReference>
<feature type="region of interest" description="Disordered" evidence="7">
    <location>
        <begin position="1"/>
        <end position="107"/>
    </location>
</feature>
<proteinExistence type="predicted"/>
<keyword evidence="9" id="KW-1185">Reference proteome</keyword>
<evidence type="ECO:0000256" key="3">
    <source>
        <dbReference type="ARBA" id="ARBA00022448"/>
    </source>
</evidence>
<keyword evidence="6" id="KW-0539">Nucleus</keyword>
<dbReference type="GO" id="GO:0005737">
    <property type="term" value="C:cytoplasm"/>
    <property type="evidence" value="ECO:0007669"/>
    <property type="project" value="UniProtKB-SubCell"/>
</dbReference>
<evidence type="ECO:0000256" key="1">
    <source>
        <dbReference type="ARBA" id="ARBA00004123"/>
    </source>
</evidence>
<dbReference type="GO" id="GO:0030687">
    <property type="term" value="C:preribosome, large subunit precursor"/>
    <property type="evidence" value="ECO:0007669"/>
    <property type="project" value="TreeGrafter"/>
</dbReference>
<keyword evidence="4" id="KW-0963">Cytoplasm</keyword>
<feature type="compositionally biased region" description="Basic and acidic residues" evidence="7">
    <location>
        <begin position="173"/>
        <end position="184"/>
    </location>
</feature>
<gene>
    <name evidence="8" type="ORF">G3M48_004482</name>
</gene>
<reference evidence="8 9" key="1">
    <citation type="submission" date="2020-02" db="EMBL/GenBank/DDBJ databases">
        <title>Comparative genomics of the hypocrealean fungal genus Beauvera.</title>
        <authorList>
            <person name="Showalter D.N."/>
            <person name="Bushley K.E."/>
            <person name="Rehner S.A."/>
        </authorList>
    </citation>
    <scope>NUCLEOTIDE SEQUENCE [LARGE SCALE GENOMIC DNA]</scope>
    <source>
        <strain evidence="8 9">ARSEF4384</strain>
    </source>
</reference>
<evidence type="ECO:0000256" key="7">
    <source>
        <dbReference type="SAM" id="MobiDB-lite"/>
    </source>
</evidence>
<organism evidence="8 9">
    <name type="scientific">Beauveria asiatica</name>
    <dbReference type="NCBI Taxonomy" id="1069075"/>
    <lineage>
        <taxon>Eukaryota</taxon>
        <taxon>Fungi</taxon>
        <taxon>Dikarya</taxon>
        <taxon>Ascomycota</taxon>
        <taxon>Pezizomycotina</taxon>
        <taxon>Sordariomycetes</taxon>
        <taxon>Hypocreomycetidae</taxon>
        <taxon>Hypocreales</taxon>
        <taxon>Cordycipitaceae</taxon>
        <taxon>Beauveria</taxon>
    </lineage>
</organism>
<evidence type="ECO:0000256" key="2">
    <source>
        <dbReference type="ARBA" id="ARBA00004496"/>
    </source>
</evidence>
<comment type="caution">
    <text evidence="8">The sequence shown here is derived from an EMBL/GenBank/DDBJ whole genome shotgun (WGS) entry which is preliminary data.</text>
</comment>
<dbReference type="AlphaFoldDB" id="A0AAW0RTN3"/>